<dbReference type="PANTHER" id="PTHR33992">
    <property type="entry name" value="RIBONUCLEASE P PROTEIN COMPONENT"/>
    <property type="match status" value="1"/>
</dbReference>
<dbReference type="SUPFAM" id="SSF54211">
    <property type="entry name" value="Ribosomal protein S5 domain 2-like"/>
    <property type="match status" value="1"/>
</dbReference>
<organism evidence="6">
    <name type="scientific">marine metagenome</name>
    <dbReference type="NCBI Taxonomy" id="408172"/>
    <lineage>
        <taxon>unclassified sequences</taxon>
        <taxon>metagenomes</taxon>
        <taxon>ecological metagenomes</taxon>
    </lineage>
</organism>
<dbReference type="GO" id="GO:0000049">
    <property type="term" value="F:tRNA binding"/>
    <property type="evidence" value="ECO:0007669"/>
    <property type="project" value="InterPro"/>
</dbReference>
<dbReference type="Pfam" id="PF00825">
    <property type="entry name" value="Ribonuclease_P"/>
    <property type="match status" value="1"/>
</dbReference>
<keyword evidence="1" id="KW-0819">tRNA processing</keyword>
<sequence length="116" mass="13341">MNRSLAQGARITKARDYAHIFQKGIHSQGKFWKLIAISSEKANSRLGLAISKKICKRAVDRNLFKRIARETFRQHRDDFNLLDFVVMIKKMPNTNNQELVSDLLSLLQNAKQGLKS</sequence>
<dbReference type="GO" id="GO:0030677">
    <property type="term" value="C:ribonuclease P complex"/>
    <property type="evidence" value="ECO:0007669"/>
    <property type="project" value="TreeGrafter"/>
</dbReference>
<name>A0A382K6H8_9ZZZZ</name>
<dbReference type="InterPro" id="IPR014721">
    <property type="entry name" value="Ribsml_uS5_D2-typ_fold_subgr"/>
</dbReference>
<proteinExistence type="inferred from homology"/>
<evidence type="ECO:0000256" key="5">
    <source>
        <dbReference type="ARBA" id="ARBA00022884"/>
    </source>
</evidence>
<dbReference type="EMBL" id="UINC01078018">
    <property type="protein sequence ID" value="SVC18677.1"/>
    <property type="molecule type" value="Genomic_DNA"/>
</dbReference>
<evidence type="ECO:0000313" key="6">
    <source>
        <dbReference type="EMBL" id="SVC18677.1"/>
    </source>
</evidence>
<accession>A0A382K6H8</accession>
<evidence type="ECO:0000256" key="4">
    <source>
        <dbReference type="ARBA" id="ARBA00022801"/>
    </source>
</evidence>
<dbReference type="NCBIfam" id="TIGR00188">
    <property type="entry name" value="rnpA"/>
    <property type="match status" value="1"/>
</dbReference>
<dbReference type="PANTHER" id="PTHR33992:SF1">
    <property type="entry name" value="RIBONUCLEASE P PROTEIN COMPONENT"/>
    <property type="match status" value="1"/>
</dbReference>
<gene>
    <name evidence="6" type="ORF">METZ01_LOCUS271531</name>
</gene>
<evidence type="ECO:0000256" key="1">
    <source>
        <dbReference type="ARBA" id="ARBA00022694"/>
    </source>
</evidence>
<dbReference type="Gene3D" id="3.30.230.10">
    <property type="match status" value="1"/>
</dbReference>
<dbReference type="AlphaFoldDB" id="A0A382K6H8"/>
<keyword evidence="2" id="KW-0540">Nuclease</keyword>
<evidence type="ECO:0000256" key="3">
    <source>
        <dbReference type="ARBA" id="ARBA00022759"/>
    </source>
</evidence>
<keyword evidence="5" id="KW-0694">RNA-binding</keyword>
<dbReference type="GO" id="GO:0042781">
    <property type="term" value="F:3'-tRNA processing endoribonuclease activity"/>
    <property type="evidence" value="ECO:0007669"/>
    <property type="project" value="TreeGrafter"/>
</dbReference>
<keyword evidence="3" id="KW-0255">Endonuclease</keyword>
<keyword evidence="4" id="KW-0378">Hydrolase</keyword>
<dbReference type="HAMAP" id="MF_00227">
    <property type="entry name" value="RNase_P"/>
    <property type="match status" value="1"/>
</dbReference>
<dbReference type="GO" id="GO:0004526">
    <property type="term" value="F:ribonuclease P activity"/>
    <property type="evidence" value="ECO:0007669"/>
    <property type="project" value="InterPro"/>
</dbReference>
<reference evidence="6" key="1">
    <citation type="submission" date="2018-05" db="EMBL/GenBank/DDBJ databases">
        <authorList>
            <person name="Lanie J.A."/>
            <person name="Ng W.-L."/>
            <person name="Kazmierczak K.M."/>
            <person name="Andrzejewski T.M."/>
            <person name="Davidsen T.M."/>
            <person name="Wayne K.J."/>
            <person name="Tettelin H."/>
            <person name="Glass J.I."/>
            <person name="Rusch D."/>
            <person name="Podicherti R."/>
            <person name="Tsui H.-C.T."/>
            <person name="Winkler M.E."/>
        </authorList>
    </citation>
    <scope>NUCLEOTIDE SEQUENCE</scope>
</reference>
<dbReference type="InterPro" id="IPR000100">
    <property type="entry name" value="RNase_P"/>
</dbReference>
<protein>
    <submittedName>
        <fullName evidence="6">Uncharacterized protein</fullName>
    </submittedName>
</protein>
<evidence type="ECO:0000256" key="2">
    <source>
        <dbReference type="ARBA" id="ARBA00022722"/>
    </source>
</evidence>
<dbReference type="InterPro" id="IPR020568">
    <property type="entry name" value="Ribosomal_Su5_D2-typ_SF"/>
</dbReference>